<sequence length="180" mass="19461">MSFGVVNESGYYGHMDETSRLSSLADGVRFERSPDPLLSLRTAPGPDLYAPGNLGEFARGFSPAEARLRHDAALRAHPSFGAGILLAPQAPSDHKSHHTAILSRNRWVAIVLALLFGTLGAHNFYLGRTSRAAVNVLVWFAGTLGMTATGSIFMMLPIIALVLVECWQIARRTGDYADLP</sequence>
<evidence type="ECO:0000313" key="8">
    <source>
        <dbReference type="Proteomes" id="UP000054404"/>
    </source>
</evidence>
<keyword evidence="8" id="KW-1185">Reference proteome</keyword>
<keyword evidence="2 5" id="KW-0812">Transmembrane</keyword>
<evidence type="ECO:0000256" key="2">
    <source>
        <dbReference type="ARBA" id="ARBA00022692"/>
    </source>
</evidence>
<dbReference type="AlphaFoldDB" id="A0A0W1KHN5"/>
<protein>
    <submittedName>
        <fullName evidence="7">TM2 domain protein</fullName>
    </submittedName>
</protein>
<dbReference type="EMBL" id="LNIZ01000008">
    <property type="protein sequence ID" value="KTF03576.1"/>
    <property type="molecule type" value="Genomic_DNA"/>
</dbReference>
<name>A0A0W1KHN5_9ACTO</name>
<accession>A0A0W1KHN5</accession>
<comment type="subcellular location">
    <subcellularLocation>
        <location evidence="1">Membrane</location>
        <topology evidence="1">Multi-pass membrane protein</topology>
    </subcellularLocation>
</comment>
<keyword evidence="4 5" id="KW-0472">Membrane</keyword>
<feature type="domain" description="TM2" evidence="6">
    <location>
        <begin position="104"/>
        <end position="146"/>
    </location>
</feature>
<proteinExistence type="predicted"/>
<comment type="caution">
    <text evidence="7">The sequence shown here is derived from an EMBL/GenBank/DDBJ whole genome shotgun (WGS) entry which is preliminary data.</text>
</comment>
<feature type="transmembrane region" description="Helical" evidence="5">
    <location>
        <begin position="137"/>
        <end position="164"/>
    </location>
</feature>
<dbReference type="Pfam" id="PF05154">
    <property type="entry name" value="TM2"/>
    <property type="match status" value="1"/>
</dbReference>
<gene>
    <name evidence="7" type="ORF">AQZ59_01535</name>
</gene>
<dbReference type="Proteomes" id="UP000054404">
    <property type="component" value="Unassembled WGS sequence"/>
</dbReference>
<organism evidence="7 8">
    <name type="scientific">Trueperella bernardiae</name>
    <dbReference type="NCBI Taxonomy" id="59561"/>
    <lineage>
        <taxon>Bacteria</taxon>
        <taxon>Bacillati</taxon>
        <taxon>Actinomycetota</taxon>
        <taxon>Actinomycetes</taxon>
        <taxon>Actinomycetales</taxon>
        <taxon>Actinomycetaceae</taxon>
        <taxon>Trueperella</taxon>
    </lineage>
</organism>
<keyword evidence="3 5" id="KW-1133">Transmembrane helix</keyword>
<dbReference type="InterPro" id="IPR007829">
    <property type="entry name" value="TM2"/>
</dbReference>
<feature type="transmembrane region" description="Helical" evidence="5">
    <location>
        <begin position="107"/>
        <end position="125"/>
    </location>
</feature>
<reference evidence="7 8" key="1">
    <citation type="submission" date="2015-11" db="EMBL/GenBank/DDBJ databases">
        <title>Draft Genome Sequence of the Type Strain Trueperella bernardiae LCDC 89-0504T, Isolated from Blood Culture.</title>
        <authorList>
            <person name="Bernier A.-M."/>
            <person name="Bernard K."/>
        </authorList>
    </citation>
    <scope>NUCLEOTIDE SEQUENCE [LARGE SCALE GENOMIC DNA]</scope>
    <source>
        <strain evidence="7 8">LCDC 89-0504</strain>
    </source>
</reference>
<evidence type="ECO:0000256" key="4">
    <source>
        <dbReference type="ARBA" id="ARBA00023136"/>
    </source>
</evidence>
<evidence type="ECO:0000256" key="5">
    <source>
        <dbReference type="SAM" id="Phobius"/>
    </source>
</evidence>
<dbReference type="GO" id="GO:0016020">
    <property type="term" value="C:membrane"/>
    <property type="evidence" value="ECO:0007669"/>
    <property type="project" value="UniProtKB-SubCell"/>
</dbReference>
<dbReference type="PATRIC" id="fig|59561.3.peg.1529"/>
<evidence type="ECO:0000256" key="1">
    <source>
        <dbReference type="ARBA" id="ARBA00004141"/>
    </source>
</evidence>
<evidence type="ECO:0000259" key="6">
    <source>
        <dbReference type="Pfam" id="PF05154"/>
    </source>
</evidence>
<dbReference type="STRING" id="59561.AQZ59_01535"/>
<evidence type="ECO:0000256" key="3">
    <source>
        <dbReference type="ARBA" id="ARBA00022989"/>
    </source>
</evidence>
<evidence type="ECO:0000313" key="7">
    <source>
        <dbReference type="EMBL" id="KTF03576.1"/>
    </source>
</evidence>